<dbReference type="InterPro" id="IPR018768">
    <property type="entry name" value="DUF2344"/>
</dbReference>
<dbReference type="AlphaFoldDB" id="A0AA46BM01"/>
<dbReference type="NCBIfam" id="TIGR03936">
    <property type="entry name" value="sam_1_link_chp"/>
    <property type="match status" value="1"/>
</dbReference>
<dbReference type="EMBL" id="UFYA01000001">
    <property type="protein sequence ID" value="STD05937.1"/>
    <property type="molecule type" value="Genomic_DNA"/>
</dbReference>
<evidence type="ECO:0000259" key="2">
    <source>
        <dbReference type="Pfam" id="PF10105"/>
    </source>
</evidence>
<reference evidence="3 4" key="1">
    <citation type="submission" date="2018-06" db="EMBL/GenBank/DDBJ databases">
        <authorList>
            <consortium name="Pathogen Informatics"/>
            <person name="Doyle S."/>
        </authorList>
    </citation>
    <scope>NUCLEOTIDE SEQUENCE [LARGE SCALE GENOMIC DNA]</scope>
    <source>
        <strain evidence="3 4">NCTC7915</strain>
    </source>
</reference>
<feature type="region of interest" description="Disordered" evidence="1">
    <location>
        <begin position="1"/>
        <end position="49"/>
    </location>
</feature>
<organism evidence="3 4">
    <name type="scientific">Dermatophilus congolensis</name>
    <dbReference type="NCBI Taxonomy" id="1863"/>
    <lineage>
        <taxon>Bacteria</taxon>
        <taxon>Bacillati</taxon>
        <taxon>Actinomycetota</taxon>
        <taxon>Actinomycetes</taxon>
        <taxon>Micrococcales</taxon>
        <taxon>Dermatophilaceae</taxon>
        <taxon>Dermatophilus</taxon>
    </lineage>
</organism>
<proteinExistence type="predicted"/>
<dbReference type="Proteomes" id="UP000254118">
    <property type="component" value="Unassembled WGS sequence"/>
</dbReference>
<comment type="caution">
    <text evidence="3">The sequence shown here is derived from an EMBL/GenBank/DDBJ whole genome shotgun (WGS) entry which is preliminary data.</text>
</comment>
<gene>
    <name evidence="3" type="ORF">NCTC7915_00515</name>
</gene>
<name>A0AA46BM01_9MICO</name>
<protein>
    <submittedName>
        <fullName evidence="3">Uncharacterized protein conserved in bacteria</fullName>
    </submittedName>
</protein>
<sequence length="285" mass="30516">MSSSDTTAEQALLTGGESDAVKTSEKSVSQPAKKRRQRVPTGPAPDPAVQKLRIRYAKRGRLRFTSTRDFQRALERALRRAAIPVAYSAGFHPHQKISYTNAAPTGTASEAEYVEISVTRRLDPQAVCEALDAALPDGYGVVEVVEGVGGSLAELMEGSLWRVEFGEVSQEEHAELDRAVAAYLSLEKAEITRVLKKGPRTYDTREAVLSMHSVSESAPCAILEMVVRHTTPAVRPEDVLAAMRAAVDLNVARPVKATRLAQGPLELAAAAVADPFAAGTASATP</sequence>
<evidence type="ECO:0000313" key="3">
    <source>
        <dbReference type="EMBL" id="STD05937.1"/>
    </source>
</evidence>
<accession>A0AA46BM01</accession>
<feature type="domain" description="DUF2344" evidence="2">
    <location>
        <begin position="51"/>
        <end position="236"/>
    </location>
</feature>
<evidence type="ECO:0000256" key="1">
    <source>
        <dbReference type="SAM" id="MobiDB-lite"/>
    </source>
</evidence>
<evidence type="ECO:0000313" key="4">
    <source>
        <dbReference type="Proteomes" id="UP000254118"/>
    </source>
</evidence>
<dbReference type="Pfam" id="PF10105">
    <property type="entry name" value="DUF2344"/>
    <property type="match status" value="1"/>
</dbReference>